<keyword evidence="8" id="KW-0548">Nucleotidyltransferase</keyword>
<dbReference type="Gene3D" id="3.30.1490.100">
    <property type="entry name" value="DNA polymerase, Y-family, little finger domain"/>
    <property type="match status" value="1"/>
</dbReference>
<dbReference type="Gene3D" id="3.40.1170.60">
    <property type="match status" value="1"/>
</dbReference>
<evidence type="ECO:0000313" key="21">
    <source>
        <dbReference type="EMBL" id="KAI6785673.1"/>
    </source>
</evidence>
<dbReference type="PANTHER" id="PTHR45990">
    <property type="entry name" value="DNA REPAIR PROTEIN REV1"/>
    <property type="match status" value="1"/>
</dbReference>
<dbReference type="RefSeq" id="XP_051366529.1">
    <property type="nucleotide sequence ID" value="XM_051502759.1"/>
</dbReference>
<comment type="cofactor">
    <cofactor evidence="1">
        <name>Mg(2+)</name>
        <dbReference type="ChEBI" id="CHEBI:18420"/>
    </cofactor>
</comment>
<dbReference type="Proteomes" id="UP001055219">
    <property type="component" value="Unassembled WGS sequence"/>
</dbReference>
<feature type="domain" description="UmuC" evidence="20">
    <location>
        <begin position="183"/>
        <end position="381"/>
    </location>
</feature>
<keyword evidence="14" id="KW-0234">DNA repair</keyword>
<dbReference type="Gene3D" id="3.30.70.270">
    <property type="match status" value="1"/>
</dbReference>
<dbReference type="GO" id="GO:0017125">
    <property type="term" value="F:deoxycytidyl transferase activity"/>
    <property type="evidence" value="ECO:0007669"/>
    <property type="project" value="TreeGrafter"/>
</dbReference>
<dbReference type="Pfam" id="PF16589">
    <property type="entry name" value="BRCT_2"/>
    <property type="match status" value="1"/>
</dbReference>
<dbReference type="Pfam" id="PF14377">
    <property type="entry name" value="UBM"/>
    <property type="match status" value="3"/>
</dbReference>
<comment type="function">
    <text evidence="16">Deoxycytidyl transferase involved in DNA repair. Transfers a dCMP residue from dCTP to the 3'-end of a DNA primer in a template-dependent reaction. May assist in the first step in the bypass of abasic lesions by the insertion of a nucleotide opposite the lesion. Required for normal induction of mutations by physical and chemical agents. Involved in mitochondrial DNA mutagenesis.</text>
</comment>
<dbReference type="Pfam" id="PF16727">
    <property type="entry name" value="REV1_C"/>
    <property type="match status" value="1"/>
</dbReference>
<evidence type="ECO:0000256" key="10">
    <source>
        <dbReference type="ARBA" id="ARBA00022763"/>
    </source>
</evidence>
<protein>
    <recommendedName>
        <fullName evidence="5">DNA repair protein REV1</fullName>
    </recommendedName>
    <alternativeName>
        <fullName evidence="17">Reversionless protein 1</fullName>
    </alternativeName>
</protein>
<dbReference type="Gene3D" id="3.40.50.10190">
    <property type="entry name" value="BRCT domain"/>
    <property type="match status" value="1"/>
</dbReference>
<keyword evidence="9" id="KW-0479">Metal-binding</keyword>
<keyword evidence="10" id="KW-0227">DNA damage</keyword>
<dbReference type="GO" id="GO:0003684">
    <property type="term" value="F:damaged DNA binding"/>
    <property type="evidence" value="ECO:0007669"/>
    <property type="project" value="InterPro"/>
</dbReference>
<reference evidence="21" key="1">
    <citation type="journal article" date="2021" name="J Fungi (Basel)">
        <title>Genomic and Metabolomic Analyses of the Marine Fungus Emericellopsis cladophorae: Insights into Saltwater Adaptability Mechanisms and Its Biosynthetic Potential.</title>
        <authorList>
            <person name="Goncalves M.F.M."/>
            <person name="Hilario S."/>
            <person name="Van de Peer Y."/>
            <person name="Esteves A.C."/>
            <person name="Alves A."/>
        </authorList>
    </citation>
    <scope>NUCLEOTIDE SEQUENCE</scope>
    <source>
        <strain evidence="21">MUM 19.33</strain>
    </source>
</reference>
<dbReference type="PROSITE" id="PS50173">
    <property type="entry name" value="UMUC"/>
    <property type="match status" value="1"/>
</dbReference>
<dbReference type="Gene3D" id="1.20.58.1280">
    <property type="entry name" value="DNA repair protein Rev1, C-terminal domain"/>
    <property type="match status" value="1"/>
</dbReference>
<dbReference type="InterPro" id="IPR038401">
    <property type="entry name" value="Rev1_C_sf"/>
</dbReference>
<dbReference type="GO" id="GO:0005739">
    <property type="term" value="C:mitochondrion"/>
    <property type="evidence" value="ECO:0007669"/>
    <property type="project" value="UniProtKB-SubCell"/>
</dbReference>
<dbReference type="EMBL" id="JAGIXG020000001">
    <property type="protein sequence ID" value="KAI6785673.1"/>
    <property type="molecule type" value="Genomic_DNA"/>
</dbReference>
<comment type="caution">
    <text evidence="21">The sequence shown here is derived from an EMBL/GenBank/DDBJ whole genome shotgun (WGS) entry which is preliminary data.</text>
</comment>
<evidence type="ECO:0000256" key="3">
    <source>
        <dbReference type="ARBA" id="ARBA00004173"/>
    </source>
</evidence>
<comment type="subcellular location">
    <subcellularLocation>
        <location evidence="3">Mitochondrion</location>
    </subcellularLocation>
    <subcellularLocation>
        <location evidence="2">Nucleus</location>
    </subcellularLocation>
</comment>
<name>A0A9P9Y955_9HYPO</name>
<dbReference type="InterPro" id="IPR001357">
    <property type="entry name" value="BRCT_dom"/>
</dbReference>
<dbReference type="InterPro" id="IPR043502">
    <property type="entry name" value="DNA/RNA_pol_sf"/>
</dbReference>
<accession>A0A9P9Y955</accession>
<dbReference type="GO" id="GO:0046872">
    <property type="term" value="F:metal ion binding"/>
    <property type="evidence" value="ECO:0007669"/>
    <property type="project" value="UniProtKB-KW"/>
</dbReference>
<dbReference type="SUPFAM" id="SSF100879">
    <property type="entry name" value="Lesion bypass DNA polymerase (Y-family), little finger domain"/>
    <property type="match status" value="1"/>
</dbReference>
<dbReference type="Pfam" id="PF00817">
    <property type="entry name" value="IMS"/>
    <property type="match status" value="1"/>
</dbReference>
<dbReference type="SMART" id="SM00292">
    <property type="entry name" value="BRCT"/>
    <property type="match status" value="1"/>
</dbReference>
<dbReference type="GO" id="GO:0006281">
    <property type="term" value="P:DNA repair"/>
    <property type="evidence" value="ECO:0007669"/>
    <property type="project" value="UniProtKB-KW"/>
</dbReference>
<dbReference type="InterPro" id="IPR036775">
    <property type="entry name" value="DNA_pol_Y-fam_lit_finger_sf"/>
</dbReference>
<evidence type="ECO:0000256" key="2">
    <source>
        <dbReference type="ARBA" id="ARBA00004123"/>
    </source>
</evidence>
<dbReference type="FunFam" id="3.40.50.10190:FF:000011">
    <property type="entry name" value="DNA repair protein REV1"/>
    <property type="match status" value="1"/>
</dbReference>
<dbReference type="PROSITE" id="PS50172">
    <property type="entry name" value="BRCT"/>
    <property type="match status" value="1"/>
</dbReference>
<evidence type="ECO:0000256" key="6">
    <source>
        <dbReference type="ARBA" id="ARBA00022634"/>
    </source>
</evidence>
<dbReference type="GO" id="GO:0003887">
    <property type="term" value="F:DNA-directed DNA polymerase activity"/>
    <property type="evidence" value="ECO:0007669"/>
    <property type="project" value="InterPro"/>
</dbReference>
<dbReference type="InterPro" id="IPR036420">
    <property type="entry name" value="BRCT_dom_sf"/>
</dbReference>
<feature type="region of interest" description="Disordered" evidence="18">
    <location>
        <begin position="595"/>
        <end position="619"/>
    </location>
</feature>
<evidence type="ECO:0000256" key="14">
    <source>
        <dbReference type="ARBA" id="ARBA00023204"/>
    </source>
</evidence>
<evidence type="ECO:0000256" key="1">
    <source>
        <dbReference type="ARBA" id="ARBA00001946"/>
    </source>
</evidence>
<keyword evidence="12" id="KW-0238">DNA-binding</keyword>
<dbReference type="FunFam" id="3.30.1490.100:FF:000001">
    <property type="entry name" value="DNA repair protein REV1"/>
    <property type="match status" value="1"/>
</dbReference>
<feature type="compositionally biased region" description="Basic and acidic residues" evidence="18">
    <location>
        <begin position="595"/>
        <end position="611"/>
    </location>
</feature>
<dbReference type="GeneID" id="75832490"/>
<evidence type="ECO:0000259" key="19">
    <source>
        <dbReference type="PROSITE" id="PS50172"/>
    </source>
</evidence>
<dbReference type="InterPro" id="IPR001126">
    <property type="entry name" value="UmuC"/>
</dbReference>
<evidence type="ECO:0000256" key="12">
    <source>
        <dbReference type="ARBA" id="ARBA00023125"/>
    </source>
</evidence>
<evidence type="ECO:0000256" key="15">
    <source>
        <dbReference type="ARBA" id="ARBA00023242"/>
    </source>
</evidence>
<evidence type="ECO:0000259" key="20">
    <source>
        <dbReference type="PROSITE" id="PS50173"/>
    </source>
</evidence>
<dbReference type="OrthoDB" id="427711at2759"/>
<evidence type="ECO:0000256" key="17">
    <source>
        <dbReference type="ARBA" id="ARBA00081902"/>
    </source>
</evidence>
<dbReference type="Pfam" id="PF11799">
    <property type="entry name" value="IMS_C"/>
    <property type="match status" value="1"/>
</dbReference>
<dbReference type="GO" id="GO:0005634">
    <property type="term" value="C:nucleus"/>
    <property type="evidence" value="ECO:0007669"/>
    <property type="project" value="UniProtKB-SubCell"/>
</dbReference>
<keyword evidence="6" id="KW-0237">DNA synthesis</keyword>
<evidence type="ECO:0000256" key="18">
    <source>
        <dbReference type="SAM" id="MobiDB-lite"/>
    </source>
</evidence>
<keyword evidence="22" id="KW-1185">Reference proteome</keyword>
<dbReference type="FunFam" id="3.30.70.270:FF:000040">
    <property type="entry name" value="DNA repair protein REV1"/>
    <property type="match status" value="1"/>
</dbReference>
<keyword evidence="15" id="KW-0539">Nucleus</keyword>
<dbReference type="Pfam" id="PF21999">
    <property type="entry name" value="IMS_HHH_1"/>
    <property type="match status" value="1"/>
</dbReference>
<dbReference type="InterPro" id="IPR031991">
    <property type="entry name" value="Rev1_C"/>
</dbReference>
<proteinExistence type="inferred from homology"/>
<dbReference type="CDD" id="cd17719">
    <property type="entry name" value="BRCT_Rev1"/>
    <property type="match status" value="1"/>
</dbReference>
<evidence type="ECO:0000256" key="7">
    <source>
        <dbReference type="ARBA" id="ARBA00022679"/>
    </source>
</evidence>
<reference evidence="21" key="2">
    <citation type="submission" date="2022-07" db="EMBL/GenBank/DDBJ databases">
        <authorList>
            <person name="Goncalves M.F.M."/>
            <person name="Hilario S."/>
            <person name="Van De Peer Y."/>
            <person name="Esteves A.C."/>
            <person name="Alves A."/>
        </authorList>
    </citation>
    <scope>NUCLEOTIDE SEQUENCE</scope>
    <source>
        <strain evidence="21">MUM 19.33</strain>
    </source>
</reference>
<evidence type="ECO:0000256" key="16">
    <source>
        <dbReference type="ARBA" id="ARBA00058985"/>
    </source>
</evidence>
<dbReference type="SUPFAM" id="SSF52113">
    <property type="entry name" value="BRCT domain"/>
    <property type="match status" value="1"/>
</dbReference>
<dbReference type="InterPro" id="IPR043128">
    <property type="entry name" value="Rev_trsase/Diguanyl_cyclase"/>
</dbReference>
<dbReference type="Gene3D" id="1.10.150.20">
    <property type="entry name" value="5' to 3' exonuclease, C-terminal subdomain"/>
    <property type="match status" value="1"/>
</dbReference>
<dbReference type="InterPro" id="IPR053848">
    <property type="entry name" value="IMS_HHH_1"/>
</dbReference>
<evidence type="ECO:0000256" key="5">
    <source>
        <dbReference type="ARBA" id="ARBA00020399"/>
    </source>
</evidence>
<dbReference type="InterPro" id="IPR017961">
    <property type="entry name" value="DNA_pol_Y-fam_little_finger"/>
</dbReference>
<evidence type="ECO:0000256" key="9">
    <source>
        <dbReference type="ARBA" id="ARBA00022723"/>
    </source>
</evidence>
<dbReference type="GO" id="GO:0042276">
    <property type="term" value="P:error-prone translesion synthesis"/>
    <property type="evidence" value="ECO:0007669"/>
    <property type="project" value="TreeGrafter"/>
</dbReference>
<evidence type="ECO:0000256" key="8">
    <source>
        <dbReference type="ARBA" id="ARBA00022695"/>
    </source>
</evidence>
<dbReference type="Gene3D" id="6.10.250.1630">
    <property type="match status" value="3"/>
</dbReference>
<dbReference type="GO" id="GO:0070987">
    <property type="term" value="P:error-free translesion synthesis"/>
    <property type="evidence" value="ECO:0007669"/>
    <property type="project" value="UniProtKB-ARBA"/>
</dbReference>
<dbReference type="PANTHER" id="PTHR45990:SF1">
    <property type="entry name" value="DNA REPAIR PROTEIN REV1"/>
    <property type="match status" value="1"/>
</dbReference>
<keyword evidence="7" id="KW-0808">Transferase</keyword>
<feature type="domain" description="BRCT" evidence="19">
    <location>
        <begin position="60"/>
        <end position="148"/>
    </location>
</feature>
<dbReference type="InterPro" id="IPR025527">
    <property type="entry name" value="HUWE1/Rev1_UBM"/>
</dbReference>
<dbReference type="SUPFAM" id="SSF56672">
    <property type="entry name" value="DNA/RNA polymerases"/>
    <property type="match status" value="1"/>
</dbReference>
<keyword evidence="13" id="KW-0496">Mitochondrion</keyword>
<dbReference type="AlphaFoldDB" id="A0A9P9Y955"/>
<evidence type="ECO:0000256" key="13">
    <source>
        <dbReference type="ARBA" id="ARBA00023128"/>
    </source>
</evidence>
<evidence type="ECO:0000256" key="4">
    <source>
        <dbReference type="ARBA" id="ARBA00010945"/>
    </source>
</evidence>
<comment type="similarity">
    <text evidence="4">Belongs to the DNA polymerase type-Y family.</text>
</comment>
<sequence>MGSVLDKNSAQVRKRIERHTFEGEDGEEYEQSEFHGFGGYFRRKKIKLQNLDAELRTASGKPQIFKGIVAHVTGYTQPPLHVLHREIVQHGGGFLQYLDSKTMATHIIASTLPPKKSVDFSRYRIVKPGWIMDSIVAGKLLPWNEYRVLDEGPRQKVLKFDGSKGITQQSPQTKHGYRSRRYIMHVDFDSFFCAISLKKHPEHIDKPAAVAHGNGNGSEIASCNYPARAFGVKNGMWMKKALELCSDLKILPYDFPAYEDASRLFYESILQVGGTVQSVSIDEALVDVSSIVLDAAGSQGVGVDEGSIWREQEKVDAMARVLRDRIKQKTGCHVSIGIGGNILQAKVALRKAKPAGQYHLKPEEVLEFIGQLQVENLPGVAYSIGNKLEELGVKLVKDLRELSRERLSSVLGPKTGQKLFEYARGIDKAEVGEQSPRKSVSAEVNWGIRFISQEEAEEFVRNLCKELERRLLNEQVRGKQLTMKIMRRSLDAPLDPAKHLGHGKCDVFNKSIAFGVGTNSHEAIGLEAVNILRSFKFSPGDLRGLGVQMTKLEPIRTKSSGPEGSQRKLLFNAASGPTARRKSVEAEAIDVDDTPVKKKDVPTPSIEHDPIADDPMTPKKQKVHPAAALARVAASDPKAKTPLNVAGTQFLIPSNVDPAILAELPNDIRSKLMAQAAPAIHQASKPRSESPLADVLLPSQVDAEVFAALPEDMKAEVLATYAKPQVIHRSPQKEKVVQLKRQTTPTKRGGIRGAFSKATRQRDAQAGLYQTNFRSLRTGSEPVVEQPVEDIDPAFLAELPEDVRKEVIADHRRRRLAARSGLDAPSRRQPLISEPSAGQKRITFPAPPPKIAFAQSGMSSTQEIKDMVDAWHTETRAVGPHRGDVEVLSRYLQRVILEERDMEKVSKVFKWLVLIVEQDGIEGKGLESWRRAVEDVKDGIQAATRERGLGMLDI</sequence>
<organism evidence="21 22">
    <name type="scientific">Emericellopsis cladophorae</name>
    <dbReference type="NCBI Taxonomy" id="2686198"/>
    <lineage>
        <taxon>Eukaryota</taxon>
        <taxon>Fungi</taxon>
        <taxon>Dikarya</taxon>
        <taxon>Ascomycota</taxon>
        <taxon>Pezizomycotina</taxon>
        <taxon>Sordariomycetes</taxon>
        <taxon>Hypocreomycetidae</taxon>
        <taxon>Hypocreales</taxon>
        <taxon>Bionectriaceae</taxon>
        <taxon>Emericellopsis</taxon>
    </lineage>
</organism>
<keyword evidence="11" id="KW-0460">Magnesium</keyword>
<gene>
    <name evidence="21" type="ORF">J7T54_006007</name>
</gene>
<evidence type="ECO:0000256" key="11">
    <source>
        <dbReference type="ARBA" id="ARBA00022842"/>
    </source>
</evidence>
<evidence type="ECO:0000313" key="22">
    <source>
        <dbReference type="Proteomes" id="UP001055219"/>
    </source>
</evidence>